<evidence type="ECO:0000256" key="3">
    <source>
        <dbReference type="ARBA" id="ARBA00022475"/>
    </source>
</evidence>
<evidence type="ECO:0000256" key="7">
    <source>
        <dbReference type="ARBA" id="ARBA00022692"/>
    </source>
</evidence>
<evidence type="ECO:0000256" key="4">
    <source>
        <dbReference type="ARBA" id="ARBA00022597"/>
    </source>
</evidence>
<name>A0AAU9CNF6_9LACO</name>
<dbReference type="InterPro" id="IPR001127">
    <property type="entry name" value="PTS_EIIA_1_perm"/>
</dbReference>
<dbReference type="SUPFAM" id="SSF51261">
    <property type="entry name" value="Duplicated hybrid motif"/>
    <property type="match status" value="1"/>
</dbReference>
<feature type="transmembrane region" description="Helical" evidence="17">
    <location>
        <begin position="232"/>
        <end position="257"/>
    </location>
</feature>
<evidence type="ECO:0000256" key="6">
    <source>
        <dbReference type="ARBA" id="ARBA00022683"/>
    </source>
</evidence>
<feature type="transmembrane region" description="Helical" evidence="17">
    <location>
        <begin position="202"/>
        <end position="220"/>
    </location>
</feature>
<keyword evidence="2" id="KW-0813">Transport</keyword>
<evidence type="ECO:0000313" key="21">
    <source>
        <dbReference type="EMBL" id="BDR55469.1"/>
    </source>
</evidence>
<keyword evidence="10 17" id="KW-0472">Membrane</keyword>
<dbReference type="AlphaFoldDB" id="A0AAU9CNF6"/>
<dbReference type="GO" id="GO:0016301">
    <property type="term" value="F:kinase activity"/>
    <property type="evidence" value="ECO:0007669"/>
    <property type="project" value="UniProtKB-KW"/>
</dbReference>
<feature type="transmembrane region" description="Helical" evidence="17">
    <location>
        <begin position="92"/>
        <end position="113"/>
    </location>
</feature>
<organism evidence="21 22">
    <name type="scientific">Xylocopilactobacillus apis</name>
    <dbReference type="NCBI Taxonomy" id="2932183"/>
    <lineage>
        <taxon>Bacteria</taxon>
        <taxon>Bacillati</taxon>
        <taxon>Bacillota</taxon>
        <taxon>Bacilli</taxon>
        <taxon>Lactobacillales</taxon>
        <taxon>Lactobacillaceae</taxon>
        <taxon>Xylocopilactobacillus</taxon>
    </lineage>
</organism>
<evidence type="ECO:0000256" key="17">
    <source>
        <dbReference type="SAM" id="Phobius"/>
    </source>
</evidence>
<proteinExistence type="predicted"/>
<dbReference type="Pfam" id="PF02378">
    <property type="entry name" value="PTS_EIIC"/>
    <property type="match status" value="1"/>
</dbReference>
<evidence type="ECO:0000256" key="2">
    <source>
        <dbReference type="ARBA" id="ARBA00022448"/>
    </source>
</evidence>
<keyword evidence="7 17" id="KW-0812">Transmembrane</keyword>
<feature type="domain" description="PTS EIIB type-1" evidence="19">
    <location>
        <begin position="3"/>
        <end position="85"/>
    </location>
</feature>
<dbReference type="PANTHER" id="PTHR30175">
    <property type="entry name" value="PHOSPHOTRANSFERASE SYSTEM TRANSPORT PROTEIN"/>
    <property type="match status" value="1"/>
</dbReference>
<dbReference type="GO" id="GO:0009401">
    <property type="term" value="P:phosphoenolpyruvate-dependent sugar phosphotransferase system"/>
    <property type="evidence" value="ECO:0007669"/>
    <property type="project" value="UniProtKB-KW"/>
</dbReference>
<dbReference type="Proteomes" id="UP001321804">
    <property type="component" value="Chromosome"/>
</dbReference>
<gene>
    <name evidence="21" type="primary">bglF_1</name>
    <name evidence="21" type="ORF">KIMC2_00310</name>
</gene>
<dbReference type="RefSeq" id="WP_317696792.1">
    <property type="nucleotide sequence ID" value="NZ_AP026801.1"/>
</dbReference>
<feature type="domain" description="PTS EIIC type-1" evidence="20">
    <location>
        <begin position="94"/>
        <end position="448"/>
    </location>
</feature>
<feature type="transmembrane region" description="Helical" evidence="17">
    <location>
        <begin position="370"/>
        <end position="390"/>
    </location>
</feature>
<dbReference type="PROSITE" id="PS01035">
    <property type="entry name" value="PTS_EIIB_TYPE_1_CYS"/>
    <property type="match status" value="1"/>
</dbReference>
<dbReference type="Pfam" id="PF00367">
    <property type="entry name" value="PTS_EIIB"/>
    <property type="match status" value="1"/>
</dbReference>
<evidence type="ECO:0000256" key="11">
    <source>
        <dbReference type="ARBA" id="ARBA00044053"/>
    </source>
</evidence>
<evidence type="ECO:0000259" key="20">
    <source>
        <dbReference type="PROSITE" id="PS51103"/>
    </source>
</evidence>
<dbReference type="EC" id="2.7.1.211" evidence="11"/>
<dbReference type="Gene3D" id="2.70.70.10">
    <property type="entry name" value="Glucose Permease (Domain IIA)"/>
    <property type="match status" value="1"/>
</dbReference>
<evidence type="ECO:0000259" key="18">
    <source>
        <dbReference type="PROSITE" id="PS51093"/>
    </source>
</evidence>
<evidence type="ECO:0000256" key="13">
    <source>
        <dbReference type="ARBA" id="ARBA00048931"/>
    </source>
</evidence>
<evidence type="ECO:0000256" key="10">
    <source>
        <dbReference type="ARBA" id="ARBA00023136"/>
    </source>
</evidence>
<comment type="subcellular location">
    <subcellularLocation>
        <location evidence="1">Cell membrane</location>
        <topology evidence="1">Multi-pass membrane protein</topology>
    </subcellularLocation>
</comment>
<evidence type="ECO:0000313" key="22">
    <source>
        <dbReference type="Proteomes" id="UP001321804"/>
    </source>
</evidence>
<evidence type="ECO:0000256" key="14">
    <source>
        <dbReference type="ARBA" id="ARBA00074554"/>
    </source>
</evidence>
<dbReference type="GO" id="GO:0005886">
    <property type="term" value="C:plasma membrane"/>
    <property type="evidence" value="ECO:0007669"/>
    <property type="project" value="UniProtKB-SubCell"/>
</dbReference>
<evidence type="ECO:0000256" key="5">
    <source>
        <dbReference type="ARBA" id="ARBA00022679"/>
    </source>
</evidence>
<comment type="function">
    <text evidence="12">The phosphoenolpyruvate-dependent sugar phosphotransferase system (sugar PTS), a major carbohydrate active transport system, catalyzes the phosphorylation of incoming sugar substrates concomitantly with their translocation across the cell membrane. This system is involved in sucrose transport.</text>
</comment>
<keyword evidence="4" id="KW-0762">Sugar transport</keyword>
<feature type="transmembrane region" description="Helical" evidence="17">
    <location>
        <begin position="342"/>
        <end position="364"/>
    </location>
</feature>
<keyword evidence="8" id="KW-0418">Kinase</keyword>
<dbReference type="Gene3D" id="3.30.1360.60">
    <property type="entry name" value="Glucose permease domain IIB"/>
    <property type="match status" value="1"/>
</dbReference>
<dbReference type="InterPro" id="IPR003352">
    <property type="entry name" value="PTS_EIIC"/>
</dbReference>
<dbReference type="InterPro" id="IPR036878">
    <property type="entry name" value="Glu_permease_IIB"/>
</dbReference>
<dbReference type="PROSITE" id="PS51098">
    <property type="entry name" value="PTS_EIIB_TYPE_1"/>
    <property type="match status" value="1"/>
</dbReference>
<evidence type="ECO:0000256" key="8">
    <source>
        <dbReference type="ARBA" id="ARBA00022777"/>
    </source>
</evidence>
<keyword evidence="5" id="KW-0808">Transferase</keyword>
<feature type="transmembrane region" description="Helical" evidence="17">
    <location>
        <begin position="163"/>
        <end position="182"/>
    </location>
</feature>
<dbReference type="InterPro" id="IPR001996">
    <property type="entry name" value="PTS_IIB_1"/>
</dbReference>
<dbReference type="EMBL" id="AP026801">
    <property type="protein sequence ID" value="BDR55469.1"/>
    <property type="molecule type" value="Genomic_DNA"/>
</dbReference>
<evidence type="ECO:0000256" key="16">
    <source>
        <dbReference type="PROSITE-ProRule" id="PRU00421"/>
    </source>
</evidence>
<evidence type="ECO:0000256" key="9">
    <source>
        <dbReference type="ARBA" id="ARBA00022989"/>
    </source>
</evidence>
<evidence type="ECO:0000259" key="19">
    <source>
        <dbReference type="PROSITE" id="PS51098"/>
    </source>
</evidence>
<feature type="transmembrane region" description="Helical" evidence="17">
    <location>
        <begin position="411"/>
        <end position="433"/>
    </location>
</feature>
<dbReference type="GO" id="GO:0008982">
    <property type="term" value="F:protein-N(PI)-phosphohistidine-sugar phosphotransferase activity"/>
    <property type="evidence" value="ECO:0007669"/>
    <property type="project" value="InterPro"/>
</dbReference>
<dbReference type="InterPro" id="IPR013013">
    <property type="entry name" value="PTS_EIIC_1"/>
</dbReference>
<comment type="catalytic activity">
    <reaction evidence="13">
        <text>N(pros)-phospho-L-histidyl-[protein](out) + sucrose = sucrose 6(G)-phosphate(in) + L-histidyl-[protein]</text>
        <dbReference type="Rhea" id="RHEA:49236"/>
        <dbReference type="Rhea" id="RHEA-COMP:9745"/>
        <dbReference type="Rhea" id="RHEA-COMP:9746"/>
        <dbReference type="ChEBI" id="CHEBI:17992"/>
        <dbReference type="ChEBI" id="CHEBI:29979"/>
        <dbReference type="ChEBI" id="CHEBI:64837"/>
        <dbReference type="ChEBI" id="CHEBI:91002"/>
        <dbReference type="EC" id="2.7.1.211"/>
    </reaction>
</comment>
<keyword evidence="9 17" id="KW-1133">Transmembrane helix</keyword>
<dbReference type="Pfam" id="PF00358">
    <property type="entry name" value="PTS_EIIA_1"/>
    <property type="match status" value="1"/>
</dbReference>
<evidence type="ECO:0000256" key="12">
    <source>
        <dbReference type="ARBA" id="ARBA00045139"/>
    </source>
</evidence>
<dbReference type="SUPFAM" id="SSF55604">
    <property type="entry name" value="Glucose permease domain IIB"/>
    <property type="match status" value="1"/>
</dbReference>
<dbReference type="InterPro" id="IPR018113">
    <property type="entry name" value="PTrfase_EIIB_Cys"/>
</dbReference>
<dbReference type="FunFam" id="3.30.1360.60:FF:000001">
    <property type="entry name" value="PTS system glucose-specific IIBC component PtsG"/>
    <property type="match status" value="1"/>
</dbReference>
<feature type="domain" description="PTS EIIA type-1" evidence="18">
    <location>
        <begin position="477"/>
        <end position="581"/>
    </location>
</feature>
<evidence type="ECO:0000256" key="1">
    <source>
        <dbReference type="ARBA" id="ARBA00004651"/>
    </source>
</evidence>
<keyword evidence="3" id="KW-1003">Cell membrane</keyword>
<dbReference type="InterPro" id="IPR050558">
    <property type="entry name" value="PTS_Sugar-Specific_Components"/>
</dbReference>
<dbReference type="PROSITE" id="PS51093">
    <property type="entry name" value="PTS_EIIA_TYPE_1"/>
    <property type="match status" value="1"/>
</dbReference>
<dbReference type="KEGG" id="xak:KIMC2_00310"/>
<accession>A0AAU9CNF6</accession>
<dbReference type="PANTHER" id="PTHR30175:SF1">
    <property type="entry name" value="PTS SYSTEM ARBUTIN-, CELLOBIOSE-, AND SALICIN-SPECIFIC EIIBC COMPONENT-RELATED"/>
    <property type="match status" value="1"/>
</dbReference>
<protein>
    <recommendedName>
        <fullName evidence="14">PTS system sucrose-specific EIIBCA component</fullName>
        <ecNumber evidence="11">2.7.1.211</ecNumber>
    </recommendedName>
    <alternativeName>
        <fullName evidence="15">EIIBCA-Scr</fullName>
    </alternativeName>
</protein>
<dbReference type="InterPro" id="IPR011055">
    <property type="entry name" value="Dup_hybrid_motif"/>
</dbReference>
<feature type="transmembrane region" description="Helical" evidence="17">
    <location>
        <begin position="263"/>
        <end position="286"/>
    </location>
</feature>
<sequence length="607" mass="65604">MVKEESLNILSLVGGTRNVNSLVHCATRLRFSLKDNAKADKSKIEELPYVLSVVISGGQFQVVIGPKVADYYDVIISQLNSTTEDKHEKFSLLKVISGAFTPLIPILAGAGMVKALLTVLTTLNWLSDKSTLYAVWSAAGNSIFYFLPIFLGMTLAKQFKADMFVGGALGAALLEPNFTALIGKKGLNLFNISLTPVDYATTVFPIFLIAIVYAGLNKLLKKIIPQQLQLFLNPMICLLILVPAAVIVFGPFGTVIGNAVSAFIAWLFSVSHVLAGLVMGATYPFLTMLGLHWGFTPITLQNLHQFGGDVLEGTAVATVYAQIGIAIGAYLRSKKNSKMRGIAGPTVLTGLLAGVTEPILYGIIMRSKRLLAIVAISGGVGGAINGLFHVQMTSYVFHNLFSLIFMSYKPMPFMILGVSVSLILGAVLTYFFGVTKDDADYFPVNKSVEKVPEPSDKEIKVYAPIVGQAISLKDVDDEVFASESVGQGIAIIPAKGEVKSPFNGQVITIFPTKHAIGLRSDTDVELLIHIGLNTVNLNGQGYNLMVEDGQKISQGDLLLTFDLEEIKKQGYSIQTPVIVTNYQDHSVEVIVEKDQSIDNSSQIMLVK</sequence>
<dbReference type="FunFam" id="2.70.70.10:FF:000001">
    <property type="entry name" value="PTS system glucose-specific IIA component"/>
    <property type="match status" value="1"/>
</dbReference>
<dbReference type="NCBIfam" id="TIGR00830">
    <property type="entry name" value="PTBA"/>
    <property type="match status" value="1"/>
</dbReference>
<keyword evidence="6" id="KW-0598">Phosphotransferase system</keyword>
<keyword evidence="22" id="KW-1185">Reference proteome</keyword>
<feature type="active site" description="Phosphocysteine intermediate; for EIIB activity" evidence="16">
    <location>
        <position position="25"/>
    </location>
</feature>
<feature type="transmembrane region" description="Helical" evidence="17">
    <location>
        <begin position="133"/>
        <end position="151"/>
    </location>
</feature>
<dbReference type="PROSITE" id="PS51103">
    <property type="entry name" value="PTS_EIIC_TYPE_1"/>
    <property type="match status" value="1"/>
</dbReference>
<dbReference type="CDD" id="cd00212">
    <property type="entry name" value="PTS_IIB_glc"/>
    <property type="match status" value="1"/>
</dbReference>
<reference evidence="21 22" key="1">
    <citation type="journal article" date="2023" name="Microbiol. Spectr.">
        <title>Symbiosis of Carpenter Bees with Uncharacterized Lactic Acid Bacteria Showing NAD Auxotrophy.</title>
        <authorList>
            <person name="Kawasaki S."/>
            <person name="Ozawa K."/>
            <person name="Mori T."/>
            <person name="Yamamoto A."/>
            <person name="Ito M."/>
            <person name="Ohkuma M."/>
            <person name="Sakamoto M."/>
            <person name="Matsutani M."/>
        </authorList>
    </citation>
    <scope>NUCLEOTIDE SEQUENCE [LARGE SCALE GENOMIC DNA]</scope>
    <source>
        <strain evidence="21 22">KimC2</strain>
    </source>
</reference>
<evidence type="ECO:0000256" key="15">
    <source>
        <dbReference type="ARBA" id="ARBA00081008"/>
    </source>
</evidence>